<organism evidence="2 3">
    <name type="scientific">Paracoccus aestuariivivens</name>
    <dbReference type="NCBI Taxonomy" id="1820333"/>
    <lineage>
        <taxon>Bacteria</taxon>
        <taxon>Pseudomonadati</taxon>
        <taxon>Pseudomonadota</taxon>
        <taxon>Alphaproteobacteria</taxon>
        <taxon>Rhodobacterales</taxon>
        <taxon>Paracoccaceae</taxon>
        <taxon>Paracoccus</taxon>
    </lineage>
</organism>
<comment type="caution">
    <text evidence="2">The sequence shown here is derived from an EMBL/GenBank/DDBJ whole genome shotgun (WGS) entry which is preliminary data.</text>
</comment>
<evidence type="ECO:0000313" key="3">
    <source>
        <dbReference type="Proteomes" id="UP000478183"/>
    </source>
</evidence>
<keyword evidence="1" id="KW-0472">Membrane</keyword>
<evidence type="ECO:0000313" key="2">
    <source>
        <dbReference type="EMBL" id="MTH76335.1"/>
    </source>
</evidence>
<keyword evidence="3" id="KW-1185">Reference proteome</keyword>
<gene>
    <name evidence="2" type="ORF">GL286_01170</name>
</gene>
<dbReference type="AlphaFoldDB" id="A0A6L6J526"/>
<dbReference type="Proteomes" id="UP000478183">
    <property type="component" value="Unassembled WGS sequence"/>
</dbReference>
<dbReference type="EMBL" id="WMIE01000001">
    <property type="protein sequence ID" value="MTH76335.1"/>
    <property type="molecule type" value="Genomic_DNA"/>
</dbReference>
<name>A0A6L6J526_9RHOB</name>
<accession>A0A6L6J526</accession>
<keyword evidence="1" id="KW-0812">Transmembrane</keyword>
<sequence>MIDRKHSNTLRAPLSRAGHCLDDMPECAHDPDGRLPLIGLLATATLVVLAVVAVWLAFVATDWSALLDLTSHATKREA</sequence>
<proteinExistence type="predicted"/>
<keyword evidence="1" id="KW-1133">Transmembrane helix</keyword>
<protein>
    <submittedName>
        <fullName evidence="2">Uncharacterized protein</fullName>
    </submittedName>
</protein>
<feature type="transmembrane region" description="Helical" evidence="1">
    <location>
        <begin position="37"/>
        <end position="58"/>
    </location>
</feature>
<evidence type="ECO:0000256" key="1">
    <source>
        <dbReference type="SAM" id="Phobius"/>
    </source>
</evidence>
<reference evidence="2 3" key="1">
    <citation type="submission" date="2019-11" db="EMBL/GenBank/DDBJ databases">
        <authorList>
            <person name="Dong K."/>
        </authorList>
    </citation>
    <scope>NUCLEOTIDE SEQUENCE [LARGE SCALE GENOMIC DNA]</scope>
    <source>
        <strain evidence="2 3">NBRC 111993</strain>
    </source>
</reference>
<dbReference type="RefSeq" id="WP_155093719.1">
    <property type="nucleotide sequence ID" value="NZ_WMIE01000001.1"/>
</dbReference>